<gene>
    <name evidence="2" type="ORF">HMPREF1052_0784</name>
</gene>
<dbReference type="PATRIC" id="fig|1095749.3.peg.2115"/>
<comment type="caution">
    <text evidence="2">The sequence shown here is derived from an EMBL/GenBank/DDBJ whole genome shotgun (WGS) entry which is preliminary data.</text>
</comment>
<evidence type="ECO:0000313" key="2">
    <source>
        <dbReference type="EMBL" id="EIJ67292.1"/>
    </source>
</evidence>
<proteinExistence type="predicted"/>
<organism evidence="2 3">
    <name type="scientific">Pasteurella bettyae CCUG 2042</name>
    <dbReference type="NCBI Taxonomy" id="1095749"/>
    <lineage>
        <taxon>Bacteria</taxon>
        <taxon>Pseudomonadati</taxon>
        <taxon>Pseudomonadota</taxon>
        <taxon>Gammaproteobacteria</taxon>
        <taxon>Pasteurellales</taxon>
        <taxon>Pasteurellaceae</taxon>
        <taxon>Pasteurella</taxon>
    </lineage>
</organism>
<dbReference type="OrthoDB" id="9786134at2"/>
<dbReference type="eggNOG" id="COG2258">
    <property type="taxonomic scope" value="Bacteria"/>
</dbReference>
<sequence>MEVLALKIGLVEEVTFADGATLASAIRKQPVDEMVINELGALGNDVGLKAHHGGVDKALFFMADKTFEKLTALIGKNFNWQGTAIYGENFIVSELDETNVCVGDRYQIGSAVLEVSQPRKPCEWLSLNSGVKETQHIVREQGLTGWYVRVIQSGGCQKGDRIHRLQRPFPTLNIMHLNQLISQKPTEAIRKDLEQALACELLAEAFKRALRNQLSRIS</sequence>
<evidence type="ECO:0000259" key="1">
    <source>
        <dbReference type="PROSITE" id="PS51340"/>
    </source>
</evidence>
<dbReference type="PANTHER" id="PTHR30212:SF2">
    <property type="entry name" value="PROTEIN YIIM"/>
    <property type="match status" value="1"/>
</dbReference>
<dbReference type="RefSeq" id="WP_005761761.1">
    <property type="nucleotide sequence ID" value="NZ_AJSX01000047.1"/>
</dbReference>
<dbReference type="GO" id="GO:0030151">
    <property type="term" value="F:molybdenum ion binding"/>
    <property type="evidence" value="ECO:0007669"/>
    <property type="project" value="InterPro"/>
</dbReference>
<dbReference type="GO" id="GO:0003824">
    <property type="term" value="F:catalytic activity"/>
    <property type="evidence" value="ECO:0007669"/>
    <property type="project" value="InterPro"/>
</dbReference>
<keyword evidence="3" id="KW-1185">Reference proteome</keyword>
<dbReference type="Proteomes" id="UP000006457">
    <property type="component" value="Unassembled WGS sequence"/>
</dbReference>
<reference evidence="2 3" key="1">
    <citation type="submission" date="2012-03" db="EMBL/GenBank/DDBJ databases">
        <authorList>
            <person name="Harkins D.M."/>
            <person name="Madupu R."/>
            <person name="Durkin A.S."/>
            <person name="Torralba M."/>
            <person name="Methe B."/>
            <person name="Sutton G.G."/>
            <person name="Nelson K.E."/>
        </authorList>
    </citation>
    <scope>NUCLEOTIDE SEQUENCE [LARGE SCALE GENOMIC DNA]</scope>
    <source>
        <strain evidence="2 3">CCUG 2042</strain>
    </source>
</reference>
<protein>
    <submittedName>
        <fullName evidence="2">MOSC domain protein</fullName>
    </submittedName>
</protein>
<dbReference type="SUPFAM" id="SSF50800">
    <property type="entry name" value="PK beta-barrel domain-like"/>
    <property type="match status" value="1"/>
</dbReference>
<dbReference type="AlphaFoldDB" id="I3D6E9"/>
<feature type="domain" description="MOSC" evidence="1">
    <location>
        <begin position="28"/>
        <end position="165"/>
    </location>
</feature>
<dbReference type="GO" id="GO:0030170">
    <property type="term" value="F:pyridoxal phosphate binding"/>
    <property type="evidence" value="ECO:0007669"/>
    <property type="project" value="InterPro"/>
</dbReference>
<dbReference type="Gene3D" id="2.40.33.20">
    <property type="entry name" value="PK beta-barrel domain-like"/>
    <property type="match status" value="1"/>
</dbReference>
<evidence type="ECO:0000313" key="3">
    <source>
        <dbReference type="Proteomes" id="UP000006457"/>
    </source>
</evidence>
<dbReference type="InterPro" id="IPR011037">
    <property type="entry name" value="Pyrv_Knase-like_insert_dom_sf"/>
</dbReference>
<accession>I3D6E9</accession>
<dbReference type="PANTHER" id="PTHR30212">
    <property type="entry name" value="PROTEIN YIIM"/>
    <property type="match status" value="1"/>
</dbReference>
<dbReference type="PROSITE" id="PS51340">
    <property type="entry name" value="MOSC"/>
    <property type="match status" value="1"/>
</dbReference>
<name>I3D6E9_9PAST</name>
<dbReference type="InterPro" id="IPR052353">
    <property type="entry name" value="Benzoxazolinone_Detox_Enz"/>
</dbReference>
<dbReference type="Pfam" id="PF03473">
    <property type="entry name" value="MOSC"/>
    <property type="match status" value="1"/>
</dbReference>
<dbReference type="EMBL" id="AJSX01000047">
    <property type="protein sequence ID" value="EIJ67292.1"/>
    <property type="molecule type" value="Genomic_DNA"/>
</dbReference>
<dbReference type="InterPro" id="IPR005302">
    <property type="entry name" value="MoCF_Sase_C"/>
</dbReference>